<evidence type="ECO:0000256" key="2">
    <source>
        <dbReference type="ARBA" id="ARBA00022771"/>
    </source>
</evidence>
<evidence type="ECO:0000259" key="5">
    <source>
        <dbReference type="PROSITE" id="PS51999"/>
    </source>
</evidence>
<sequence>MSTTSYYSSAASSANRFFPHGVPSKCWCGEDIITFTSKTKENPYRRFYRCAIAMKRKNEDHLFKWVDKALLEEIRMVEEKCKLVVADVNALRMEVMCTMKLQNENFKKMEDAMSKKIEDEVKNMKENVEELGHVMAKSALKTVGVASVILCSIVWLNDVVLALF</sequence>
<evidence type="ECO:0000256" key="4">
    <source>
        <dbReference type="PROSITE-ProRule" id="PRU01343"/>
    </source>
</evidence>
<organism evidence="6 7">
    <name type="scientific">Arabidopsis arenosa</name>
    <name type="common">Sand rock-cress</name>
    <name type="synonym">Cardaminopsis arenosa</name>
    <dbReference type="NCBI Taxonomy" id="38785"/>
    <lineage>
        <taxon>Eukaryota</taxon>
        <taxon>Viridiplantae</taxon>
        <taxon>Streptophyta</taxon>
        <taxon>Embryophyta</taxon>
        <taxon>Tracheophyta</taxon>
        <taxon>Spermatophyta</taxon>
        <taxon>Magnoliopsida</taxon>
        <taxon>eudicotyledons</taxon>
        <taxon>Gunneridae</taxon>
        <taxon>Pentapetalae</taxon>
        <taxon>rosids</taxon>
        <taxon>malvids</taxon>
        <taxon>Brassicales</taxon>
        <taxon>Brassicaceae</taxon>
        <taxon>Camelineae</taxon>
        <taxon>Arabidopsis</taxon>
    </lineage>
</organism>
<reference evidence="6" key="1">
    <citation type="submission" date="2021-01" db="EMBL/GenBank/DDBJ databases">
        <authorList>
            <person name="Bezrukov I."/>
        </authorList>
    </citation>
    <scope>NUCLEOTIDE SEQUENCE</scope>
</reference>
<dbReference type="EMBL" id="LR999451">
    <property type="protein sequence ID" value="CAE5959684.1"/>
    <property type="molecule type" value="Genomic_DNA"/>
</dbReference>
<accession>A0A8S1ZIC1</accession>
<dbReference type="GO" id="GO:0008270">
    <property type="term" value="F:zinc ion binding"/>
    <property type="evidence" value="ECO:0007669"/>
    <property type="project" value="UniProtKB-KW"/>
</dbReference>
<keyword evidence="7" id="KW-1185">Reference proteome</keyword>
<dbReference type="PANTHER" id="PTHR33248">
    <property type="entry name" value="ZINC ION-BINDING PROTEIN"/>
    <property type="match status" value="1"/>
</dbReference>
<keyword evidence="2 4" id="KW-0863">Zinc-finger</keyword>
<dbReference type="InterPro" id="IPR010666">
    <property type="entry name" value="Znf_GRF"/>
</dbReference>
<protein>
    <recommendedName>
        <fullName evidence="5">GRF-type domain-containing protein</fullName>
    </recommendedName>
</protein>
<gene>
    <name evidence="6" type="ORF">AARE701A_LOCUS3185</name>
</gene>
<proteinExistence type="predicted"/>
<name>A0A8S1ZIC1_ARAAE</name>
<dbReference type="Proteomes" id="UP000682877">
    <property type="component" value="Chromosome 1"/>
</dbReference>
<evidence type="ECO:0000256" key="1">
    <source>
        <dbReference type="ARBA" id="ARBA00022723"/>
    </source>
</evidence>
<dbReference type="PROSITE" id="PS51999">
    <property type="entry name" value="ZF_GRF"/>
    <property type="match status" value="1"/>
</dbReference>
<dbReference type="AlphaFoldDB" id="A0A8S1ZIC1"/>
<keyword evidence="1" id="KW-0479">Metal-binding</keyword>
<evidence type="ECO:0000313" key="7">
    <source>
        <dbReference type="Proteomes" id="UP000682877"/>
    </source>
</evidence>
<feature type="domain" description="GRF-type" evidence="5">
    <location>
        <begin position="26"/>
        <end position="69"/>
    </location>
</feature>
<evidence type="ECO:0000256" key="3">
    <source>
        <dbReference type="ARBA" id="ARBA00022833"/>
    </source>
</evidence>
<evidence type="ECO:0000313" key="6">
    <source>
        <dbReference type="EMBL" id="CAE5959684.1"/>
    </source>
</evidence>
<keyword evidence="3" id="KW-0862">Zinc</keyword>